<gene>
    <name evidence="2" type="ORF">T069G_10323</name>
</gene>
<evidence type="ECO:0000313" key="3">
    <source>
        <dbReference type="Proteomes" id="UP001140511"/>
    </source>
</evidence>
<evidence type="ECO:0000256" key="1">
    <source>
        <dbReference type="SAM" id="MobiDB-lite"/>
    </source>
</evidence>
<proteinExistence type="predicted"/>
<dbReference type="GeneID" id="80872221"/>
<dbReference type="AlphaFoldDB" id="A0A9W9E2T3"/>
<feature type="compositionally biased region" description="Low complexity" evidence="1">
    <location>
        <begin position="261"/>
        <end position="289"/>
    </location>
</feature>
<name>A0A9W9E2T3_9HYPO</name>
<dbReference type="Proteomes" id="UP001140511">
    <property type="component" value="Unassembled WGS sequence"/>
</dbReference>
<accession>A0A9W9E2T3</accession>
<comment type="caution">
    <text evidence="2">The sequence shown here is derived from an EMBL/GenBank/DDBJ whole genome shotgun (WGS) entry which is preliminary data.</text>
</comment>
<dbReference type="RefSeq" id="XP_056023823.1">
    <property type="nucleotide sequence ID" value="XM_056177533.1"/>
</dbReference>
<keyword evidence="3" id="KW-1185">Reference proteome</keyword>
<sequence length="321" mass="34410">MKTYNSLVAAVAFLPLVYGDRVTLSISISQTMITVEALTSPNPNTDMRYAMFLRYAELPRELLLTQAKGAVIMGATVVNSVKTGACKTPIANVDLSDKLENNVLWGDNGILFDYLTFDAGDYISGNTAFDLAVDYSHLADGELDDDETKISIQLLLMNQGDVVQNQEIEKFPTKDGTGPFSIKWNPDEGRYTAFSIAVNLISTSLAFDSPKVALDNIAWDHFRVDGDGNIDTGDDKTTTSAPDATTVGNSTNRPPFSHTETSAPATTSAPSRLNTTSSTFVFPSPTRTTEVQSSTSTGLAQTSAPTLFDFVAVLAAGAAFL</sequence>
<reference evidence="2" key="1">
    <citation type="submission" date="2022-09" db="EMBL/GenBank/DDBJ databases">
        <title>Chromosome-level assembly of Trichoderma breve T069, a fungus used in development of biopesticide product.</title>
        <authorList>
            <person name="Lin R."/>
            <person name="Liu T."/>
        </authorList>
    </citation>
    <scope>NUCLEOTIDE SEQUENCE</scope>
    <source>
        <strain evidence="2">T069</strain>
    </source>
</reference>
<protein>
    <submittedName>
        <fullName evidence="2">Uncharacterized protein</fullName>
    </submittedName>
</protein>
<dbReference type="EMBL" id="JAOPEN010000007">
    <property type="protein sequence ID" value="KAJ4854765.1"/>
    <property type="molecule type" value="Genomic_DNA"/>
</dbReference>
<evidence type="ECO:0000313" key="2">
    <source>
        <dbReference type="EMBL" id="KAJ4854765.1"/>
    </source>
</evidence>
<feature type="compositionally biased region" description="Polar residues" evidence="1">
    <location>
        <begin position="238"/>
        <end position="260"/>
    </location>
</feature>
<feature type="region of interest" description="Disordered" evidence="1">
    <location>
        <begin position="228"/>
        <end position="297"/>
    </location>
</feature>
<organism evidence="2 3">
    <name type="scientific">Trichoderma breve</name>
    <dbReference type="NCBI Taxonomy" id="2034170"/>
    <lineage>
        <taxon>Eukaryota</taxon>
        <taxon>Fungi</taxon>
        <taxon>Dikarya</taxon>
        <taxon>Ascomycota</taxon>
        <taxon>Pezizomycotina</taxon>
        <taxon>Sordariomycetes</taxon>
        <taxon>Hypocreomycetidae</taxon>
        <taxon>Hypocreales</taxon>
        <taxon>Hypocreaceae</taxon>
        <taxon>Trichoderma</taxon>
    </lineage>
</organism>